<organism evidence="1 2">
    <name type="scientific">Vespula maculifrons</name>
    <name type="common">Eastern yellow jacket</name>
    <name type="synonym">Wasp</name>
    <dbReference type="NCBI Taxonomy" id="7453"/>
    <lineage>
        <taxon>Eukaryota</taxon>
        <taxon>Metazoa</taxon>
        <taxon>Ecdysozoa</taxon>
        <taxon>Arthropoda</taxon>
        <taxon>Hexapoda</taxon>
        <taxon>Insecta</taxon>
        <taxon>Pterygota</taxon>
        <taxon>Neoptera</taxon>
        <taxon>Endopterygota</taxon>
        <taxon>Hymenoptera</taxon>
        <taxon>Apocrita</taxon>
        <taxon>Aculeata</taxon>
        <taxon>Vespoidea</taxon>
        <taxon>Vespidae</taxon>
        <taxon>Vespinae</taxon>
        <taxon>Vespula</taxon>
    </lineage>
</organism>
<sequence>MPMFNLKLANKRNRIAIDYEINGNFRGLFLDQPWLVAASEVQRNESTGLEGAIIPVQSSFIREKRGKRMSSVPLHALGRLPHAEFQVQTSRITSTTTTHSNPSFLASSTDRLCPDDSTNTGFKGLLLLEIERLLSFQRFSYRIASRQRKELSEGHPMIIHRLF</sequence>
<protein>
    <submittedName>
        <fullName evidence="1">Uncharacterized protein</fullName>
    </submittedName>
</protein>
<evidence type="ECO:0000313" key="1">
    <source>
        <dbReference type="EMBL" id="KAL2729363.1"/>
    </source>
</evidence>
<dbReference type="Proteomes" id="UP001607303">
    <property type="component" value="Unassembled WGS sequence"/>
</dbReference>
<dbReference type="AlphaFoldDB" id="A0ABD2B9Z0"/>
<name>A0ABD2B9Z0_VESMC</name>
<proteinExistence type="predicted"/>
<dbReference type="EMBL" id="JAYRBN010000097">
    <property type="protein sequence ID" value="KAL2729363.1"/>
    <property type="molecule type" value="Genomic_DNA"/>
</dbReference>
<gene>
    <name evidence="1" type="ORF">V1477_016543</name>
</gene>
<evidence type="ECO:0000313" key="2">
    <source>
        <dbReference type="Proteomes" id="UP001607303"/>
    </source>
</evidence>
<comment type="caution">
    <text evidence="1">The sequence shown here is derived from an EMBL/GenBank/DDBJ whole genome shotgun (WGS) entry which is preliminary data.</text>
</comment>
<reference evidence="1 2" key="1">
    <citation type="journal article" date="2024" name="Ann. Entomol. Soc. Am.">
        <title>Genomic analyses of the southern and eastern yellowjacket wasps (Hymenoptera: Vespidae) reveal evolutionary signatures of social life.</title>
        <authorList>
            <person name="Catto M.A."/>
            <person name="Caine P.B."/>
            <person name="Orr S.E."/>
            <person name="Hunt B.G."/>
            <person name="Goodisman M.A.D."/>
        </authorList>
    </citation>
    <scope>NUCLEOTIDE SEQUENCE [LARGE SCALE GENOMIC DNA]</scope>
    <source>
        <strain evidence="1">232</strain>
        <tissue evidence="1">Head and thorax</tissue>
    </source>
</reference>
<accession>A0ABD2B9Z0</accession>
<keyword evidence="2" id="KW-1185">Reference proteome</keyword>